<evidence type="ECO:0000313" key="4">
    <source>
        <dbReference type="Proteomes" id="UP000095463"/>
    </source>
</evidence>
<dbReference type="PANTHER" id="PTHR38731">
    <property type="entry name" value="LIPL45-RELATED LIPOPROTEIN-RELATED"/>
    <property type="match status" value="1"/>
</dbReference>
<dbReference type="OrthoDB" id="7210929at2"/>
<name>A0A1E5XNZ4_9HYPH</name>
<reference evidence="3 4" key="1">
    <citation type="journal article" date="2015" name="Genome Announc.">
        <title>Genome Assemblies of Three Soil-Associated Devosia species: D. insulae, D. limi, and D. soli.</title>
        <authorList>
            <person name="Hassan Y.I."/>
            <person name="Lepp D."/>
            <person name="Zhou T."/>
        </authorList>
    </citation>
    <scope>NUCLEOTIDE SEQUENCE [LARGE SCALE GENOMIC DNA]</scope>
    <source>
        <strain evidence="3 4">DS-56</strain>
    </source>
</reference>
<organism evidence="3 4">
    <name type="scientific">Devosia insulae DS-56</name>
    <dbReference type="NCBI Taxonomy" id="1116389"/>
    <lineage>
        <taxon>Bacteria</taxon>
        <taxon>Pseudomonadati</taxon>
        <taxon>Pseudomonadota</taxon>
        <taxon>Alphaproteobacteria</taxon>
        <taxon>Hyphomicrobiales</taxon>
        <taxon>Devosiaceae</taxon>
        <taxon>Devosia</taxon>
    </lineage>
</organism>
<dbReference type="Gene3D" id="2.60.120.1440">
    <property type="match status" value="1"/>
</dbReference>
<dbReference type="InterPro" id="IPR006860">
    <property type="entry name" value="FecR"/>
</dbReference>
<evidence type="ECO:0000313" key="3">
    <source>
        <dbReference type="EMBL" id="OEO30330.1"/>
    </source>
</evidence>
<dbReference type="Pfam" id="PF04773">
    <property type="entry name" value="FecR"/>
    <property type="match status" value="1"/>
</dbReference>
<feature type="signal peptide" evidence="1">
    <location>
        <begin position="1"/>
        <end position="25"/>
    </location>
</feature>
<protein>
    <recommendedName>
        <fullName evidence="2">FecR protein domain-containing protein</fullName>
    </recommendedName>
</protein>
<dbReference type="EMBL" id="LAJE02000217">
    <property type="protein sequence ID" value="OEO30330.1"/>
    <property type="molecule type" value="Genomic_DNA"/>
</dbReference>
<dbReference type="RefSeq" id="WP_069910456.1">
    <property type="nucleotide sequence ID" value="NZ_LAJE02000217.1"/>
</dbReference>
<sequence length="288" mass="28691">MFNRMFTLLLLVVAMGSTLASAAFADDWVAVKLRGQVLQLVAGDWAKLQRGDVVPDDRVIRTLGNGRVDLQRDAEVISLGGNTQIQIRDKTGKRFTTVQQHFGTVEIEAEVRNVQHFAVETPFLAAVVKGTHFIVKSGKSQSSVKVTRGQVEVSDQQSGAHVLVPAGQQATVSAAGELAVTGRGASSTQVVSANGQVISGPTTTGAAGTTVGVGVAGTNASVGVGTGGVTVGVTTPVGVGVGAEVGGGGASVDVDVGGTNVGVNVGGGNGVSVNVGGVGVSLGLGGLL</sequence>
<proteinExistence type="predicted"/>
<feature type="domain" description="FecR protein" evidence="2">
    <location>
        <begin position="59"/>
        <end position="152"/>
    </location>
</feature>
<comment type="caution">
    <text evidence="3">The sequence shown here is derived from an EMBL/GenBank/DDBJ whole genome shotgun (WGS) entry which is preliminary data.</text>
</comment>
<dbReference type="PANTHER" id="PTHR38731:SF3">
    <property type="entry name" value="BLL6125 PROTEIN"/>
    <property type="match status" value="1"/>
</dbReference>
<keyword evidence="4" id="KW-1185">Reference proteome</keyword>
<gene>
    <name evidence="3" type="ORF">VW23_021900</name>
</gene>
<accession>A0A1E5XNZ4</accession>
<evidence type="ECO:0000256" key="1">
    <source>
        <dbReference type="SAM" id="SignalP"/>
    </source>
</evidence>
<keyword evidence="1" id="KW-0732">Signal</keyword>
<dbReference type="AlphaFoldDB" id="A0A1E5XNZ4"/>
<evidence type="ECO:0000259" key="2">
    <source>
        <dbReference type="Pfam" id="PF04773"/>
    </source>
</evidence>
<dbReference type="Proteomes" id="UP000095463">
    <property type="component" value="Unassembled WGS sequence"/>
</dbReference>
<feature type="chain" id="PRO_5009190347" description="FecR protein domain-containing protein" evidence="1">
    <location>
        <begin position="26"/>
        <end position="288"/>
    </location>
</feature>